<reference evidence="2 3" key="1">
    <citation type="submission" date="2018-08" db="EMBL/GenBank/DDBJ databases">
        <title>Genomic Encyclopedia of Archaeal and Bacterial Type Strains, Phase II (KMG-II): from individual species to whole genera.</title>
        <authorList>
            <person name="Goeker M."/>
        </authorList>
    </citation>
    <scope>NUCLEOTIDE SEQUENCE [LARGE SCALE GENOMIC DNA]</scope>
    <source>
        <strain evidence="2 3">DSM 100880</strain>
    </source>
</reference>
<dbReference type="Gene3D" id="3.40.50.720">
    <property type="entry name" value="NAD(P)-binding Rossmann-like Domain"/>
    <property type="match status" value="1"/>
</dbReference>
<sequence length="305" mass="34621">MEFNSVIIFGSSGFLGKNLSQELQKEYFVNSVFLRQADWKSTIPKSDVFINLIGKAHDHDGVAKENDFYFANVELTKKIFEVFKTSNAKLLIHISSLAAIEELASVKPLIEEDECNPNSWYGKSKRMAEKWLLEQQLPVDKKVIIIRPPMIHGSGDKGNLSLLYKLVSRGFPYPLASFENRRSFISIDNFNFFIKAIIKNAEKINTGIFHIADDETISTKEIINIIKNTSNKKITNLVLPKSLIRSIAKIGDFIPIPLNTVRLKKLTSDLTVSNQKIKSVLNIRKLPLTAEEGIMKTIYSFKIQK</sequence>
<dbReference type="InterPro" id="IPR050177">
    <property type="entry name" value="Lipid_A_modif_metabolic_enz"/>
</dbReference>
<dbReference type="InterPro" id="IPR001509">
    <property type="entry name" value="Epimerase_deHydtase"/>
</dbReference>
<evidence type="ECO:0000313" key="2">
    <source>
        <dbReference type="EMBL" id="REG98250.1"/>
    </source>
</evidence>
<comment type="caution">
    <text evidence="2">The sequence shown here is derived from an EMBL/GenBank/DDBJ whole genome shotgun (WGS) entry which is preliminary data.</text>
</comment>
<dbReference type="Proteomes" id="UP000257136">
    <property type="component" value="Unassembled WGS sequence"/>
</dbReference>
<name>A0A3E0EKG6_9FLAO</name>
<organism evidence="2 3">
    <name type="scientific">Flavobacterium aquicola</name>
    <dbReference type="NCBI Taxonomy" id="1682742"/>
    <lineage>
        <taxon>Bacteria</taxon>
        <taxon>Pseudomonadati</taxon>
        <taxon>Bacteroidota</taxon>
        <taxon>Flavobacteriia</taxon>
        <taxon>Flavobacteriales</taxon>
        <taxon>Flavobacteriaceae</taxon>
        <taxon>Flavobacterium</taxon>
    </lineage>
</organism>
<keyword evidence="3" id="KW-1185">Reference proteome</keyword>
<dbReference type="EMBL" id="QUNI01000007">
    <property type="protein sequence ID" value="REG98250.1"/>
    <property type="molecule type" value="Genomic_DNA"/>
</dbReference>
<proteinExistence type="predicted"/>
<dbReference type="SUPFAM" id="SSF51735">
    <property type="entry name" value="NAD(P)-binding Rossmann-fold domains"/>
    <property type="match status" value="1"/>
</dbReference>
<gene>
    <name evidence="2" type="ORF">C8P67_107177</name>
</gene>
<dbReference type="PANTHER" id="PTHR43245:SF58">
    <property type="entry name" value="BLL5923 PROTEIN"/>
    <property type="match status" value="1"/>
</dbReference>
<evidence type="ECO:0000259" key="1">
    <source>
        <dbReference type="Pfam" id="PF01370"/>
    </source>
</evidence>
<dbReference type="OrthoDB" id="329806at2"/>
<accession>A0A3E0EKG6</accession>
<feature type="domain" description="NAD-dependent epimerase/dehydratase" evidence="1">
    <location>
        <begin position="6"/>
        <end position="209"/>
    </location>
</feature>
<dbReference type="PANTHER" id="PTHR43245">
    <property type="entry name" value="BIFUNCTIONAL POLYMYXIN RESISTANCE PROTEIN ARNA"/>
    <property type="match status" value="1"/>
</dbReference>
<dbReference type="InterPro" id="IPR036291">
    <property type="entry name" value="NAD(P)-bd_dom_sf"/>
</dbReference>
<dbReference type="RefSeq" id="WP_115813711.1">
    <property type="nucleotide sequence ID" value="NZ_QUNI01000007.1"/>
</dbReference>
<dbReference type="Pfam" id="PF01370">
    <property type="entry name" value="Epimerase"/>
    <property type="match status" value="1"/>
</dbReference>
<dbReference type="AlphaFoldDB" id="A0A3E0EKG6"/>
<protein>
    <submittedName>
        <fullName evidence="2">Nucleoside-diphosphate-sugar epimerase</fullName>
    </submittedName>
</protein>
<evidence type="ECO:0000313" key="3">
    <source>
        <dbReference type="Proteomes" id="UP000257136"/>
    </source>
</evidence>